<dbReference type="InterPro" id="IPR032801">
    <property type="entry name" value="PXL2A/B/C"/>
</dbReference>
<comment type="caution">
    <text evidence="1">The sequence shown here is derived from an EMBL/GenBank/DDBJ whole genome shotgun (WGS) entry which is preliminary data.</text>
</comment>
<dbReference type="AlphaFoldDB" id="A0ABD3MVI3"/>
<organism evidence="1 2">
    <name type="scientific">Stephanodiscus triporus</name>
    <dbReference type="NCBI Taxonomy" id="2934178"/>
    <lineage>
        <taxon>Eukaryota</taxon>
        <taxon>Sar</taxon>
        <taxon>Stramenopiles</taxon>
        <taxon>Ochrophyta</taxon>
        <taxon>Bacillariophyta</taxon>
        <taxon>Coscinodiscophyceae</taxon>
        <taxon>Thalassiosirophycidae</taxon>
        <taxon>Stephanodiscales</taxon>
        <taxon>Stephanodiscaceae</taxon>
        <taxon>Stephanodiscus</taxon>
    </lineage>
</organism>
<reference evidence="1 2" key="1">
    <citation type="submission" date="2024-10" db="EMBL/GenBank/DDBJ databases">
        <title>Updated reference genomes for cyclostephanoid diatoms.</title>
        <authorList>
            <person name="Roberts W.R."/>
            <person name="Alverson A.J."/>
        </authorList>
    </citation>
    <scope>NUCLEOTIDE SEQUENCE [LARGE SCALE GENOMIC DNA]</scope>
    <source>
        <strain evidence="1 2">AJA276-08</strain>
    </source>
</reference>
<evidence type="ECO:0000313" key="1">
    <source>
        <dbReference type="EMBL" id="KAL3767935.1"/>
    </source>
</evidence>
<keyword evidence="2" id="KW-1185">Reference proteome</keyword>
<sequence length="184" mass="20529">MNTDDLHEATLVSVKFGSDPLVEETDVFTGREVLTTNPGSVVRGDARILQAKKDAGELEGFRICSIVKETGIDDEGLNEFATEYFPYETYKDQGLTFYNALGAGKMSIGYNPLAMIKFIMDSIKRTKELGIKSYNTKGEGFLQGGWILFDKEGIPRAAFQENAKVRVPIDDLLKEVKLMRDSKE</sequence>
<proteinExistence type="predicted"/>
<dbReference type="Pfam" id="PF13911">
    <property type="entry name" value="AhpC-TSA_2"/>
    <property type="match status" value="1"/>
</dbReference>
<name>A0ABD3MVI3_9STRA</name>
<evidence type="ECO:0000313" key="2">
    <source>
        <dbReference type="Proteomes" id="UP001530315"/>
    </source>
</evidence>
<protein>
    <submittedName>
        <fullName evidence="1">Uncharacterized protein</fullName>
    </submittedName>
</protein>
<gene>
    <name evidence="1" type="ORF">ACHAW5_006856</name>
</gene>
<accession>A0ABD3MVI3</accession>
<dbReference type="EMBL" id="JALLAZ020001690">
    <property type="protein sequence ID" value="KAL3767935.1"/>
    <property type="molecule type" value="Genomic_DNA"/>
</dbReference>
<dbReference type="Proteomes" id="UP001530315">
    <property type="component" value="Unassembled WGS sequence"/>
</dbReference>